<feature type="transmembrane region" description="Helical" evidence="4">
    <location>
        <begin position="180"/>
        <end position="205"/>
    </location>
</feature>
<keyword evidence="2 4" id="KW-1133">Transmembrane helix</keyword>
<evidence type="ECO:0000256" key="2">
    <source>
        <dbReference type="ARBA" id="ARBA00022989"/>
    </source>
</evidence>
<gene>
    <name evidence="6" type="ORF">J3491_09170</name>
</gene>
<reference evidence="6 7" key="1">
    <citation type="submission" date="2021-03" db="EMBL/GenBank/DDBJ databases">
        <authorList>
            <person name="Shang D.-D."/>
            <person name="Du Z.-J."/>
            <person name="Chen G.-J."/>
        </authorList>
    </citation>
    <scope>NUCLEOTIDE SEQUENCE [LARGE SCALE GENOMIC DNA]</scope>
    <source>
        <strain evidence="6 7">F2608</strain>
    </source>
</reference>
<proteinExistence type="predicted"/>
<protein>
    <submittedName>
        <fullName evidence="6">MFS transporter</fullName>
    </submittedName>
</protein>
<evidence type="ECO:0000259" key="5">
    <source>
        <dbReference type="PROSITE" id="PS50850"/>
    </source>
</evidence>
<feature type="transmembrane region" description="Helical" evidence="4">
    <location>
        <begin position="126"/>
        <end position="144"/>
    </location>
</feature>
<dbReference type="AlphaFoldDB" id="A0AAW4IY07"/>
<dbReference type="PANTHER" id="PTHR23523">
    <property type="match status" value="1"/>
</dbReference>
<evidence type="ECO:0000256" key="3">
    <source>
        <dbReference type="ARBA" id="ARBA00023136"/>
    </source>
</evidence>
<evidence type="ECO:0000256" key="1">
    <source>
        <dbReference type="ARBA" id="ARBA00022692"/>
    </source>
</evidence>
<dbReference type="Proteomes" id="UP000664161">
    <property type="component" value="Unassembled WGS sequence"/>
</dbReference>
<feature type="transmembrane region" description="Helical" evidence="4">
    <location>
        <begin position="385"/>
        <end position="404"/>
    </location>
</feature>
<dbReference type="PROSITE" id="PS50850">
    <property type="entry name" value="MFS"/>
    <property type="match status" value="1"/>
</dbReference>
<dbReference type="SUPFAM" id="SSF103473">
    <property type="entry name" value="MFS general substrate transporter"/>
    <property type="match status" value="1"/>
</dbReference>
<keyword evidence="3 4" id="KW-0472">Membrane</keyword>
<dbReference type="InterPro" id="IPR036259">
    <property type="entry name" value="MFS_trans_sf"/>
</dbReference>
<feature type="domain" description="Major facilitator superfamily (MFS) profile" evidence="5">
    <location>
        <begin position="58"/>
        <end position="440"/>
    </location>
</feature>
<feature type="transmembrane region" description="Helical" evidence="4">
    <location>
        <begin position="416"/>
        <end position="435"/>
    </location>
</feature>
<feature type="transmembrane region" description="Helical" evidence="4">
    <location>
        <begin position="260"/>
        <end position="282"/>
    </location>
</feature>
<dbReference type="PANTHER" id="PTHR23523:SF2">
    <property type="entry name" value="2-NITROIMIDAZOLE TRANSPORTER"/>
    <property type="match status" value="1"/>
</dbReference>
<organism evidence="6 7">
    <name type="scientific">Psychrobacter halodurans</name>
    <dbReference type="NCBI Taxonomy" id="2818439"/>
    <lineage>
        <taxon>Bacteria</taxon>
        <taxon>Pseudomonadati</taxon>
        <taxon>Pseudomonadota</taxon>
        <taxon>Gammaproteobacteria</taxon>
        <taxon>Moraxellales</taxon>
        <taxon>Moraxellaceae</taxon>
        <taxon>Psychrobacter</taxon>
    </lineage>
</organism>
<feature type="transmembrane region" description="Helical" evidence="4">
    <location>
        <begin position="150"/>
        <end position="168"/>
    </location>
</feature>
<dbReference type="EMBL" id="JAGBKN010000019">
    <property type="protein sequence ID" value="MBO1517500.1"/>
    <property type="molecule type" value="Genomic_DNA"/>
</dbReference>
<feature type="transmembrane region" description="Helical" evidence="4">
    <location>
        <begin position="351"/>
        <end position="373"/>
    </location>
</feature>
<name>A0AAW4IY07_9GAMM</name>
<feature type="transmembrane region" description="Helical" evidence="4">
    <location>
        <begin position="302"/>
        <end position="319"/>
    </location>
</feature>
<keyword evidence="1 4" id="KW-0812">Transmembrane</keyword>
<dbReference type="Gene3D" id="1.20.1250.20">
    <property type="entry name" value="MFS general substrate transporter like domains"/>
    <property type="match status" value="1"/>
</dbReference>
<dbReference type="InterPro" id="IPR020846">
    <property type="entry name" value="MFS_dom"/>
</dbReference>
<accession>A0AAW4IY07</accession>
<dbReference type="GO" id="GO:0022857">
    <property type="term" value="F:transmembrane transporter activity"/>
    <property type="evidence" value="ECO:0007669"/>
    <property type="project" value="InterPro"/>
</dbReference>
<evidence type="ECO:0000256" key="4">
    <source>
        <dbReference type="SAM" id="Phobius"/>
    </source>
</evidence>
<dbReference type="InterPro" id="IPR011701">
    <property type="entry name" value="MFS"/>
</dbReference>
<feature type="transmembrane region" description="Helical" evidence="4">
    <location>
        <begin position="326"/>
        <end position="345"/>
    </location>
</feature>
<feature type="transmembrane region" description="Helical" evidence="4">
    <location>
        <begin position="96"/>
        <end position="114"/>
    </location>
</feature>
<feature type="transmembrane region" description="Helical" evidence="4">
    <location>
        <begin position="55"/>
        <end position="76"/>
    </location>
</feature>
<dbReference type="InterPro" id="IPR052524">
    <property type="entry name" value="MFS_Cyanate_Porter"/>
</dbReference>
<comment type="caution">
    <text evidence="6">The sequence shown here is derived from an EMBL/GenBank/DDBJ whole genome shotgun (WGS) entry which is preliminary data.</text>
</comment>
<keyword evidence="7" id="KW-1185">Reference proteome</keyword>
<dbReference type="RefSeq" id="WP_207969968.1">
    <property type="nucleotide sequence ID" value="NZ_JAGBKN010000019.1"/>
</dbReference>
<evidence type="ECO:0000313" key="6">
    <source>
        <dbReference type="EMBL" id="MBO1517500.1"/>
    </source>
</evidence>
<dbReference type="Pfam" id="PF07690">
    <property type="entry name" value="MFS_1"/>
    <property type="match status" value="1"/>
</dbReference>
<feature type="transmembrane region" description="Helical" evidence="4">
    <location>
        <begin position="211"/>
        <end position="232"/>
    </location>
</feature>
<evidence type="ECO:0000313" key="7">
    <source>
        <dbReference type="Proteomes" id="UP000664161"/>
    </source>
</evidence>
<sequence>MRLFRCYLISGAAAALSNDVFFILYNSRAAMSTSANLSASQTKASKSSIPPSSRFTFWLVLCAIVLLATNMRAPIVALGSIAPVVQEALGISETELGWLGAVPMLTFALGALISPAIGKRFGLENTLIAMIALLTIGMVIRSVIPTWIGFLSGTVLLTLAIGFANTLAAPVIKQRTPNHIPLVTGCFSLTLTVAAGIVAGVVLPLSEQFGWQWALGGWALLGFFALVLWVFLRVRLGSSTRVVAPLATGSSDISVWRSAFAWQIAVFMGLQSLLFYTVASFLPSIWLSKGLSAVSAGQMGSVFQFMAPVAILSLTWLVNRGRPIQALAVFAAALNVFGVLGIMYLSTDLAWLWSGLMGMGCSAIFTLSMMLFSMRTYTANQSSELSGMAQAVGYLLAFFGPLGTGWIHDATGSWDLALFMLLILMIINVVMAWLVSRPIMVDGKHA</sequence>